<dbReference type="InterPro" id="IPR001128">
    <property type="entry name" value="Cyt_P450"/>
</dbReference>
<dbReference type="OMA" id="CKDEWVE"/>
<evidence type="ECO:0000256" key="5">
    <source>
        <dbReference type="ARBA" id="ARBA00023004"/>
    </source>
</evidence>
<protein>
    <recommendedName>
        <fullName evidence="10">Cytochrome P450 monooxygenase</fullName>
    </recommendedName>
</protein>
<comment type="cofactor">
    <cofactor evidence="1">
        <name>heme</name>
        <dbReference type="ChEBI" id="CHEBI:30413"/>
    </cofactor>
</comment>
<dbReference type="CDD" id="cd11041">
    <property type="entry name" value="CYP503A1-like"/>
    <property type="match status" value="1"/>
</dbReference>
<dbReference type="InterPro" id="IPR017972">
    <property type="entry name" value="Cyt_P450_CS"/>
</dbReference>
<dbReference type="GO" id="GO:0020037">
    <property type="term" value="F:heme binding"/>
    <property type="evidence" value="ECO:0007669"/>
    <property type="project" value="InterPro"/>
</dbReference>
<comment type="similarity">
    <text evidence="2 7">Belongs to the cytochrome P450 family.</text>
</comment>
<evidence type="ECO:0000313" key="8">
    <source>
        <dbReference type="EMBL" id="OOF90569.1"/>
    </source>
</evidence>
<keyword evidence="6 7" id="KW-0503">Monooxygenase</keyword>
<dbReference type="GO" id="GO:0005506">
    <property type="term" value="F:iron ion binding"/>
    <property type="evidence" value="ECO:0007669"/>
    <property type="project" value="InterPro"/>
</dbReference>
<proteinExistence type="inferred from homology"/>
<dbReference type="Gene3D" id="1.10.630.10">
    <property type="entry name" value="Cytochrome P450"/>
    <property type="match status" value="1"/>
</dbReference>
<dbReference type="InterPro" id="IPR036396">
    <property type="entry name" value="Cyt_P450_sf"/>
</dbReference>
<organism evidence="8 9">
    <name type="scientific">Aspergillus carbonarius (strain ITEM 5010)</name>
    <dbReference type="NCBI Taxonomy" id="602072"/>
    <lineage>
        <taxon>Eukaryota</taxon>
        <taxon>Fungi</taxon>
        <taxon>Dikarya</taxon>
        <taxon>Ascomycota</taxon>
        <taxon>Pezizomycotina</taxon>
        <taxon>Eurotiomycetes</taxon>
        <taxon>Eurotiomycetidae</taxon>
        <taxon>Eurotiales</taxon>
        <taxon>Aspergillaceae</taxon>
        <taxon>Aspergillus</taxon>
        <taxon>Aspergillus subgen. Circumdati</taxon>
    </lineage>
</organism>
<dbReference type="GO" id="GO:0004497">
    <property type="term" value="F:monooxygenase activity"/>
    <property type="evidence" value="ECO:0007669"/>
    <property type="project" value="UniProtKB-KW"/>
</dbReference>
<dbReference type="GO" id="GO:0019748">
    <property type="term" value="P:secondary metabolic process"/>
    <property type="evidence" value="ECO:0007669"/>
    <property type="project" value="UniProtKB-ARBA"/>
</dbReference>
<evidence type="ECO:0000256" key="2">
    <source>
        <dbReference type="ARBA" id="ARBA00010617"/>
    </source>
</evidence>
<evidence type="ECO:0000256" key="7">
    <source>
        <dbReference type="RuleBase" id="RU000461"/>
    </source>
</evidence>
<keyword evidence="3 7" id="KW-0479">Metal-binding</keyword>
<dbReference type="VEuPathDB" id="FungiDB:ASPCADRAFT_59064"/>
<dbReference type="GO" id="GO:0016705">
    <property type="term" value="F:oxidoreductase activity, acting on paired donors, with incorporation or reduction of molecular oxygen"/>
    <property type="evidence" value="ECO:0007669"/>
    <property type="project" value="InterPro"/>
</dbReference>
<dbReference type="PROSITE" id="PS00086">
    <property type="entry name" value="CYTOCHROME_P450"/>
    <property type="match status" value="1"/>
</dbReference>
<dbReference type="PANTHER" id="PTHR46206">
    <property type="entry name" value="CYTOCHROME P450"/>
    <property type="match status" value="1"/>
</dbReference>
<dbReference type="PANTHER" id="PTHR46206:SF6">
    <property type="entry name" value="CYTOCHROME P450 MONOOXYGENASE AN1598-RELATED"/>
    <property type="match status" value="1"/>
</dbReference>
<keyword evidence="5 7" id="KW-0408">Iron</keyword>
<evidence type="ECO:0000313" key="9">
    <source>
        <dbReference type="Proteomes" id="UP000188318"/>
    </source>
</evidence>
<gene>
    <name evidence="8" type="ORF">ASPCADRAFT_59064</name>
</gene>
<dbReference type="Proteomes" id="UP000188318">
    <property type="component" value="Unassembled WGS sequence"/>
</dbReference>
<sequence>MLTCIATRNVKAPMVGHRSVLEPAWLVGYRFTTQGRSMLRQGYHNFRDKLFKVRCNSLEVVLLPNRYIDELRNIPEEKASPPKALFNKGLGHYVDMDIILESRLHVHIVQQRLTPTLGSIMPQLQQELEFALETELPDCHADGWVSINVQDLLARLVGRLSARVLAGPELCRNEEWLSASVKHSGHAFATSMTLRMFPGWIRPIVAPFIPFYWRARSDVATAKRLVGALVERRRAVESQQGAAYHKPNDLLQWMMDEATGTDASPHKLAHRLLFVSDASVLTTSILTTHFLLDLCAHPQYLNPVLAEITKVLREGGNFQRTMVPKMVQLDSFLKESQRMNTTFLMTFDRVLNAPITLSDGTTLPKDTHVAMPTDAMLHDPAYLPGGGDPNTFDPFRYARLRQRPENAHRYQLAMTDSTSLPFGHGKHACPGRFFASSEAKLLLCNLLLRYEIRLPEGQARPDNLLVAENLVPDPAARLWFRKRGDGDELLRSLSGVGE</sequence>
<keyword evidence="4 7" id="KW-0560">Oxidoreductase</keyword>
<accession>A0A1R3R7W9</accession>
<dbReference type="OrthoDB" id="1844152at2759"/>
<keyword evidence="9" id="KW-1185">Reference proteome</keyword>
<dbReference type="EMBL" id="KV907516">
    <property type="protein sequence ID" value="OOF90569.1"/>
    <property type="molecule type" value="Genomic_DNA"/>
</dbReference>
<evidence type="ECO:0000256" key="4">
    <source>
        <dbReference type="ARBA" id="ARBA00023002"/>
    </source>
</evidence>
<evidence type="ECO:0008006" key="10">
    <source>
        <dbReference type="Google" id="ProtNLM"/>
    </source>
</evidence>
<evidence type="ECO:0000256" key="1">
    <source>
        <dbReference type="ARBA" id="ARBA00001971"/>
    </source>
</evidence>
<evidence type="ECO:0000256" key="3">
    <source>
        <dbReference type="ARBA" id="ARBA00022723"/>
    </source>
</evidence>
<keyword evidence="7" id="KW-0349">Heme</keyword>
<dbReference type="SUPFAM" id="SSF48264">
    <property type="entry name" value="Cytochrome P450"/>
    <property type="match status" value="1"/>
</dbReference>
<evidence type="ECO:0000256" key="6">
    <source>
        <dbReference type="ARBA" id="ARBA00023033"/>
    </source>
</evidence>
<dbReference type="Pfam" id="PF00067">
    <property type="entry name" value="p450"/>
    <property type="match status" value="1"/>
</dbReference>
<dbReference type="AlphaFoldDB" id="A0A1R3R7W9"/>
<dbReference type="STRING" id="602072.A0A1R3R7W9"/>
<name>A0A1R3R7W9_ASPC5</name>
<reference evidence="9" key="1">
    <citation type="journal article" date="2017" name="Genome Biol.">
        <title>Comparative genomics reveals high biological diversity and specific adaptations in the industrially and medically important fungal genus Aspergillus.</title>
        <authorList>
            <person name="de Vries R.P."/>
            <person name="Riley R."/>
            <person name="Wiebenga A."/>
            <person name="Aguilar-Osorio G."/>
            <person name="Amillis S."/>
            <person name="Uchima C.A."/>
            <person name="Anderluh G."/>
            <person name="Asadollahi M."/>
            <person name="Askin M."/>
            <person name="Barry K."/>
            <person name="Battaglia E."/>
            <person name="Bayram O."/>
            <person name="Benocci T."/>
            <person name="Braus-Stromeyer S.A."/>
            <person name="Caldana C."/>
            <person name="Canovas D."/>
            <person name="Cerqueira G.C."/>
            <person name="Chen F."/>
            <person name="Chen W."/>
            <person name="Choi C."/>
            <person name="Clum A."/>
            <person name="Dos Santos R.A."/>
            <person name="Damasio A.R."/>
            <person name="Diallinas G."/>
            <person name="Emri T."/>
            <person name="Fekete E."/>
            <person name="Flipphi M."/>
            <person name="Freyberg S."/>
            <person name="Gallo A."/>
            <person name="Gournas C."/>
            <person name="Habgood R."/>
            <person name="Hainaut M."/>
            <person name="Harispe M.L."/>
            <person name="Henrissat B."/>
            <person name="Hilden K.S."/>
            <person name="Hope R."/>
            <person name="Hossain A."/>
            <person name="Karabika E."/>
            <person name="Karaffa L."/>
            <person name="Karanyi Z."/>
            <person name="Krasevec N."/>
            <person name="Kuo A."/>
            <person name="Kusch H."/>
            <person name="LaButti K."/>
            <person name="Lagendijk E.L."/>
            <person name="Lapidus A."/>
            <person name="Levasseur A."/>
            <person name="Lindquist E."/>
            <person name="Lipzen A."/>
            <person name="Logrieco A.F."/>
            <person name="MacCabe A."/>
            <person name="Maekelae M.R."/>
            <person name="Malavazi I."/>
            <person name="Melin P."/>
            <person name="Meyer V."/>
            <person name="Mielnichuk N."/>
            <person name="Miskei M."/>
            <person name="Molnar A.P."/>
            <person name="Mule G."/>
            <person name="Ngan C.Y."/>
            <person name="Orejas M."/>
            <person name="Orosz E."/>
            <person name="Ouedraogo J.P."/>
            <person name="Overkamp K.M."/>
            <person name="Park H.-S."/>
            <person name="Perrone G."/>
            <person name="Piumi F."/>
            <person name="Punt P.J."/>
            <person name="Ram A.F."/>
            <person name="Ramon A."/>
            <person name="Rauscher S."/>
            <person name="Record E."/>
            <person name="Riano-Pachon D.M."/>
            <person name="Robert V."/>
            <person name="Roehrig J."/>
            <person name="Ruller R."/>
            <person name="Salamov A."/>
            <person name="Salih N.S."/>
            <person name="Samson R.A."/>
            <person name="Sandor E."/>
            <person name="Sanguinetti M."/>
            <person name="Schuetze T."/>
            <person name="Sepcic K."/>
            <person name="Shelest E."/>
            <person name="Sherlock G."/>
            <person name="Sophianopoulou V."/>
            <person name="Squina F.M."/>
            <person name="Sun H."/>
            <person name="Susca A."/>
            <person name="Todd R.B."/>
            <person name="Tsang A."/>
            <person name="Unkles S.E."/>
            <person name="van de Wiele N."/>
            <person name="van Rossen-Uffink D."/>
            <person name="Oliveira J.V."/>
            <person name="Vesth T.C."/>
            <person name="Visser J."/>
            <person name="Yu J.-H."/>
            <person name="Zhou M."/>
            <person name="Andersen M.R."/>
            <person name="Archer D.B."/>
            <person name="Baker S.E."/>
            <person name="Benoit I."/>
            <person name="Brakhage A.A."/>
            <person name="Braus G.H."/>
            <person name="Fischer R."/>
            <person name="Frisvad J.C."/>
            <person name="Goldman G.H."/>
            <person name="Houbraken J."/>
            <person name="Oakley B."/>
            <person name="Pocsi I."/>
            <person name="Scazzocchio C."/>
            <person name="Seiboth B."/>
            <person name="vanKuyk P.A."/>
            <person name="Wortman J."/>
            <person name="Dyer P.S."/>
            <person name="Grigoriev I.V."/>
        </authorList>
    </citation>
    <scope>NUCLEOTIDE SEQUENCE [LARGE SCALE GENOMIC DNA]</scope>
    <source>
        <strain evidence="9">ITEM 5010</strain>
    </source>
</reference>